<dbReference type="RefSeq" id="XP_025343735.1">
    <property type="nucleotide sequence ID" value="XM_025486185.1"/>
</dbReference>
<name>A0A2V1AY65_9ASCO</name>
<keyword evidence="2" id="KW-0235">DNA replication</keyword>
<feature type="compositionally biased region" description="Polar residues" evidence="7">
    <location>
        <begin position="926"/>
        <end position="936"/>
    </location>
</feature>
<keyword evidence="12" id="KW-1185">Reference proteome</keyword>
<dbReference type="Proteomes" id="UP000244309">
    <property type="component" value="Unassembled WGS sequence"/>
</dbReference>
<dbReference type="VEuPathDB" id="FungiDB:CXQ85_002517"/>
<keyword evidence="3" id="KW-0227">DNA damage</keyword>
<evidence type="ECO:0000256" key="7">
    <source>
        <dbReference type="SAM" id="MobiDB-lite"/>
    </source>
</evidence>
<dbReference type="InterPro" id="IPR021644">
    <property type="entry name" value="CAF-1_p150_acidic"/>
</dbReference>
<dbReference type="OrthoDB" id="79480at2759"/>
<evidence type="ECO:0000256" key="1">
    <source>
        <dbReference type="ARBA" id="ARBA00004123"/>
    </source>
</evidence>
<feature type="compositionally biased region" description="Basic and acidic residues" evidence="7">
    <location>
        <begin position="657"/>
        <end position="667"/>
    </location>
</feature>
<dbReference type="GeneID" id="37007848"/>
<feature type="compositionally biased region" description="Polar residues" evidence="7">
    <location>
        <begin position="73"/>
        <end position="96"/>
    </location>
</feature>
<feature type="region of interest" description="Disordered" evidence="7">
    <location>
        <begin position="657"/>
        <end position="710"/>
    </location>
</feature>
<feature type="region of interest" description="Disordered" evidence="7">
    <location>
        <begin position="803"/>
        <end position="837"/>
    </location>
</feature>
<dbReference type="GO" id="GO:0005634">
    <property type="term" value="C:nucleus"/>
    <property type="evidence" value="ECO:0007669"/>
    <property type="project" value="UniProtKB-SubCell"/>
</dbReference>
<comment type="caution">
    <text evidence="11">The sequence shown here is derived from an EMBL/GenBank/DDBJ whole genome shotgun (WGS) entry which is preliminary data.</text>
</comment>
<feature type="compositionally biased region" description="Basic residues" evidence="7">
    <location>
        <begin position="690"/>
        <end position="706"/>
    </location>
</feature>
<evidence type="ECO:0000259" key="8">
    <source>
        <dbReference type="Pfam" id="PF11600"/>
    </source>
</evidence>
<feature type="compositionally biased region" description="Polar residues" evidence="7">
    <location>
        <begin position="157"/>
        <end position="169"/>
    </location>
</feature>
<feature type="region of interest" description="Disordered" evidence="7">
    <location>
        <begin position="1156"/>
        <end position="1184"/>
    </location>
</feature>
<evidence type="ECO:0000256" key="2">
    <source>
        <dbReference type="ARBA" id="ARBA00022705"/>
    </source>
</evidence>
<evidence type="ECO:0000259" key="10">
    <source>
        <dbReference type="Pfam" id="PF21796"/>
    </source>
</evidence>
<feature type="region of interest" description="Disordered" evidence="7">
    <location>
        <begin position="857"/>
        <end position="969"/>
    </location>
</feature>
<feature type="region of interest" description="Disordered" evidence="7">
    <location>
        <begin position="456"/>
        <end position="513"/>
    </location>
</feature>
<dbReference type="PANTHER" id="PTHR15272">
    <property type="entry name" value="CHROMATIN ASSEMBLY FACTOR 1 SUBUNIT A CAF-1 SUBUNIT A"/>
    <property type="match status" value="1"/>
</dbReference>
<feature type="compositionally biased region" description="Acidic residues" evidence="7">
    <location>
        <begin position="456"/>
        <end position="495"/>
    </location>
</feature>
<feature type="compositionally biased region" description="Basic and acidic residues" evidence="7">
    <location>
        <begin position="28"/>
        <end position="47"/>
    </location>
</feature>
<evidence type="ECO:0000313" key="11">
    <source>
        <dbReference type="EMBL" id="PVH22795.1"/>
    </source>
</evidence>
<dbReference type="GO" id="GO:0006260">
    <property type="term" value="P:DNA replication"/>
    <property type="evidence" value="ECO:0007669"/>
    <property type="project" value="UniProtKB-KW"/>
</dbReference>
<feature type="compositionally biased region" description="Polar residues" evidence="7">
    <location>
        <begin position="676"/>
        <end position="687"/>
    </location>
</feature>
<feature type="compositionally biased region" description="Polar residues" evidence="7">
    <location>
        <begin position="1174"/>
        <end position="1184"/>
    </location>
</feature>
<feature type="compositionally biased region" description="Polar residues" evidence="7">
    <location>
        <begin position="1077"/>
        <end position="1091"/>
    </location>
</feature>
<comment type="subcellular location">
    <subcellularLocation>
        <location evidence="1">Nucleus</location>
    </subcellularLocation>
</comment>
<feature type="domain" description="Chromatin assembly factor 1 subunit A dimerization" evidence="9">
    <location>
        <begin position="412"/>
        <end position="488"/>
    </location>
</feature>
<dbReference type="GO" id="GO:0033186">
    <property type="term" value="C:CAF-1 complex"/>
    <property type="evidence" value="ECO:0007669"/>
    <property type="project" value="TreeGrafter"/>
</dbReference>
<feature type="domain" description="Chromatin assembly factor 1 p150 subunit acidic region" evidence="8">
    <location>
        <begin position="174"/>
        <end position="332"/>
    </location>
</feature>
<feature type="compositionally biased region" description="Polar residues" evidence="7">
    <location>
        <begin position="107"/>
        <end position="129"/>
    </location>
</feature>
<dbReference type="PANTHER" id="PTHR15272:SF0">
    <property type="entry name" value="CHROMATIN ASSEMBLY FACTOR 1 SUBUNIT A"/>
    <property type="match status" value="1"/>
</dbReference>
<feature type="compositionally biased region" description="Low complexity" evidence="7">
    <location>
        <begin position="130"/>
        <end position="156"/>
    </location>
</feature>
<dbReference type="GO" id="GO:0006334">
    <property type="term" value="P:nucleosome assembly"/>
    <property type="evidence" value="ECO:0007669"/>
    <property type="project" value="TreeGrafter"/>
</dbReference>
<accession>A0A2V1AY65</accession>
<evidence type="ECO:0000256" key="5">
    <source>
        <dbReference type="ARBA" id="ARBA00023204"/>
    </source>
</evidence>
<evidence type="ECO:0000313" key="12">
    <source>
        <dbReference type="Proteomes" id="UP000244309"/>
    </source>
</evidence>
<evidence type="ECO:0000256" key="4">
    <source>
        <dbReference type="ARBA" id="ARBA00023186"/>
    </source>
</evidence>
<feature type="region of interest" description="Disordered" evidence="7">
    <location>
        <begin position="986"/>
        <end position="1098"/>
    </location>
</feature>
<feature type="compositionally biased region" description="Polar residues" evidence="7">
    <location>
        <begin position="803"/>
        <end position="834"/>
    </location>
</feature>
<feature type="compositionally biased region" description="Polar residues" evidence="7">
    <location>
        <begin position="1033"/>
        <end position="1054"/>
    </location>
</feature>
<evidence type="ECO:0000256" key="6">
    <source>
        <dbReference type="ARBA" id="ARBA00023242"/>
    </source>
</evidence>
<evidence type="ECO:0000259" key="9">
    <source>
        <dbReference type="Pfam" id="PF12253"/>
    </source>
</evidence>
<organism evidence="11 12">
    <name type="scientific">Candidozyma haemuli</name>
    <dbReference type="NCBI Taxonomy" id="45357"/>
    <lineage>
        <taxon>Eukaryota</taxon>
        <taxon>Fungi</taxon>
        <taxon>Dikarya</taxon>
        <taxon>Ascomycota</taxon>
        <taxon>Saccharomycotina</taxon>
        <taxon>Pichiomycetes</taxon>
        <taxon>Metschnikowiaceae</taxon>
        <taxon>Candidozyma</taxon>
    </lineage>
</organism>
<dbReference type="Pfam" id="PF21796">
    <property type="entry name" value="Cac1_C"/>
    <property type="match status" value="1"/>
</dbReference>
<evidence type="ECO:0000256" key="3">
    <source>
        <dbReference type="ARBA" id="ARBA00022763"/>
    </source>
</evidence>
<proteinExistence type="predicted"/>
<keyword evidence="5" id="KW-0234">DNA repair</keyword>
<dbReference type="InterPro" id="IPR048800">
    <property type="entry name" value="Cac1-like_C"/>
</dbReference>
<dbReference type="STRING" id="45357.A0A2V1AY65"/>
<dbReference type="InterPro" id="IPR022043">
    <property type="entry name" value="CAF1A_DD"/>
</dbReference>
<sequence length="1288" mass="146259">MTSMDEPLSSGAIPEYGTFEKNAGKRQFNLDDFARKKPKVADTETNHSESQVTEVIDVDEKDNDTQKEPLASESLNSSVPAPSSQTAANESIDLTTSPPVSPSISSQEVAASQQTLPTQENLPQDNGVPSLQDLNASQALQASQAFQTQQASQISQGSVSNGEGNLTQKQLERLQKQKIREQERLEREKKKEEERIIKKLERERKEQERLIKKQKLEEEKERKREEERQRREEKRQKAEEERKKKEQERLKKEEEKKRKEEERKQLEEEKKKQEEQKERSQMKISNFFSVRAPAPKKKKEPTPVPTTLDSASPKEEFNLYEKSFLPFFIKKNATMAQTQLLSPEELESQIKKFDDELASSSHTTLNDMFKEPTISTFNQSHTTSEQLVEALDSTATKESTIISLLHNLPRIKYLQFYENAKPPYIGTWSSQKHSSMPFVATKPLDTSLTGYDYNYDSDLDWQDGDEDEGEDIDDMEDGEGEDDEPNDDDEMDDFVESNNDKRRINAGPMEPVTIVNDGKNPAFDTYHYSMLVPQISFPIDPFKDYWATDKSKVATPVKSQDTPFSVNQLKATPVKSKSPASANILTPQKPTIQDQAVVKDLIAFIEKNSDFTIGTLSELAKKEFKNFTKSILKHTIQDVAVYNKKLSLWEIKDGSRHEDLERKERSLSKLQKFKNESPTQHKTSEMTMNKPRKKAKPKKPTLKTKKPPTSSLSLNSFVKEMFKNKKTPDPSSILDYFAGDAGKVDEFLQKVETASGLVTNGTQLSDVSSFVHSKKEWEGLLKSIRLRFPDLSKKNQRTLSKISQQLKSLRQPSVSSTDESQSIWSKASRQPSDDLTTEDVKWLYDLDSEKVNEIDTSALHLTEDEDEEKPFYLTLSQAMNDPKSTESDEEDEIEQNAYEEDEEEQKNDEERKEDEAQEDDDDLNHTIHSIRSQSPILISDSESEPEPYILSKQLGSLEDIPSRQEAGPPESVDLLTSIAFNSKNSKEETMVGTQTQPLVIEEKPKSPVKSNGGVIFSSPVKPELSKKPHTPTRWPSNLVITSSPVSSGKESVTPGQKIDDEEHFSTARSVLDDDNYESQFSGLPEIQSSMPSPKRNRLARKRSYMTTTLEYRGNIELPVEVSNDIKMRKITATSAEDNIPDSEESDCEVSLIEISKPSDPIEPPQPRKMPSVLQVPSSPRLTTQSDSYTKLTQMSMKDVRQVYSHLGLAPTKLKATMAEAIEYAAELTGTSIDDLTDAKNMNEEESRMFGKRFIEMTYDKITNSIKMSESLHLKIALFEPIKKKKFSP</sequence>
<gene>
    <name evidence="11" type="ORF">CXQ85_002517</name>
</gene>
<feature type="compositionally biased region" description="Basic and acidic residues" evidence="7">
    <location>
        <begin position="170"/>
        <end position="281"/>
    </location>
</feature>
<feature type="compositionally biased region" description="Acidic residues" evidence="7">
    <location>
        <begin position="887"/>
        <end position="907"/>
    </location>
</feature>
<dbReference type="GO" id="GO:0006281">
    <property type="term" value="P:DNA repair"/>
    <property type="evidence" value="ECO:0007669"/>
    <property type="project" value="UniProtKB-KW"/>
</dbReference>
<dbReference type="Pfam" id="PF12253">
    <property type="entry name" value="CAF1A_dimeriz"/>
    <property type="match status" value="1"/>
</dbReference>
<protein>
    <submittedName>
        <fullName evidence="11">Uncharacterized protein</fullName>
    </submittedName>
</protein>
<feature type="region of interest" description="Disordered" evidence="7">
    <location>
        <begin position="1"/>
        <end position="311"/>
    </location>
</feature>
<keyword evidence="6" id="KW-0539">Nucleus</keyword>
<feature type="domain" description="Chromatin assembly factor 1 subunit Cac1-like C-terminal" evidence="10">
    <location>
        <begin position="600"/>
        <end position="649"/>
    </location>
</feature>
<keyword evidence="4" id="KW-0143">Chaperone</keyword>
<dbReference type="EMBL" id="PKFO01000010">
    <property type="protein sequence ID" value="PVH22795.1"/>
    <property type="molecule type" value="Genomic_DNA"/>
</dbReference>
<reference evidence="11 12" key="1">
    <citation type="submission" date="2017-12" db="EMBL/GenBank/DDBJ databases">
        <title>Genome Sequence of a Multidrug-Resistant Candida haemulonii Isolate from a Patient with Chronic Leg Ulcers in Israel.</title>
        <authorList>
            <person name="Chow N.A."/>
            <person name="Gade L."/>
            <person name="Batra D."/>
            <person name="Rowe L.A."/>
            <person name="Ben-Ami R."/>
            <person name="Loparev V.N."/>
            <person name="Litvintseva A.P."/>
        </authorList>
    </citation>
    <scope>NUCLEOTIDE SEQUENCE [LARGE SCALE GENOMIC DNA]</scope>
    <source>
        <strain evidence="11 12">B11899</strain>
    </source>
</reference>
<dbReference type="Pfam" id="PF11600">
    <property type="entry name" value="CAF1A_acidic"/>
    <property type="match status" value="1"/>
</dbReference>